<gene>
    <name evidence="5" type="primary">mngR</name>
    <name evidence="5" type="ORF">ENSA5_30610</name>
</gene>
<dbReference type="CDD" id="cd07377">
    <property type="entry name" value="WHTH_GntR"/>
    <property type="match status" value="1"/>
</dbReference>
<dbReference type="InterPro" id="IPR036388">
    <property type="entry name" value="WH-like_DNA-bd_sf"/>
</dbReference>
<dbReference type="Pfam" id="PF00392">
    <property type="entry name" value="GntR"/>
    <property type="match status" value="1"/>
</dbReference>
<dbReference type="Pfam" id="PF07729">
    <property type="entry name" value="FCD"/>
    <property type="match status" value="1"/>
</dbReference>
<dbReference type="Gene3D" id="1.20.120.530">
    <property type="entry name" value="GntR ligand-binding domain-like"/>
    <property type="match status" value="1"/>
</dbReference>
<dbReference type="PRINTS" id="PR00035">
    <property type="entry name" value="HTHGNTR"/>
</dbReference>
<keyword evidence="1" id="KW-0805">Transcription regulation</keyword>
<evidence type="ECO:0000259" key="4">
    <source>
        <dbReference type="PROSITE" id="PS50949"/>
    </source>
</evidence>
<keyword evidence="3" id="KW-0804">Transcription</keyword>
<dbReference type="InterPro" id="IPR011711">
    <property type="entry name" value="GntR_C"/>
</dbReference>
<dbReference type="GO" id="GO:0003700">
    <property type="term" value="F:DNA-binding transcription factor activity"/>
    <property type="evidence" value="ECO:0007669"/>
    <property type="project" value="InterPro"/>
</dbReference>
<dbReference type="PANTHER" id="PTHR43537:SF24">
    <property type="entry name" value="GLUCONATE OPERON TRANSCRIPTIONAL REPRESSOR"/>
    <property type="match status" value="1"/>
</dbReference>
<dbReference type="Gene3D" id="1.10.10.10">
    <property type="entry name" value="Winged helix-like DNA-binding domain superfamily/Winged helix DNA-binding domain"/>
    <property type="match status" value="1"/>
</dbReference>
<sequence>MGDFPDLGLAAELATRAPLCTTVADRLREAILAGELALDTELPSENALAERLGVSRPTVREAVRMLQAQGLVTGGQSVSTRRPRVTAAGALPSASAAMEALLRLHRVPLADLVQLRVMLEGDAFVEAARRRDPELLATAREQLDHLHRRGVGLSEFGQVLLSMHRTLVEASGNAAYLLVFDALHETIKHFLSRALAQLDDPTAFIRQAREDHTVLLELIEAGEGERARAELATRLRGFYERIDLGS</sequence>
<accession>A0A2S9XZ00</accession>
<dbReference type="PROSITE" id="PS50949">
    <property type="entry name" value="HTH_GNTR"/>
    <property type="match status" value="1"/>
</dbReference>
<keyword evidence="6" id="KW-1185">Reference proteome</keyword>
<dbReference type="InterPro" id="IPR036390">
    <property type="entry name" value="WH_DNA-bd_sf"/>
</dbReference>
<organism evidence="5 6">
    <name type="scientific">Enhygromyxa salina</name>
    <dbReference type="NCBI Taxonomy" id="215803"/>
    <lineage>
        <taxon>Bacteria</taxon>
        <taxon>Pseudomonadati</taxon>
        <taxon>Myxococcota</taxon>
        <taxon>Polyangia</taxon>
        <taxon>Nannocystales</taxon>
        <taxon>Nannocystaceae</taxon>
        <taxon>Enhygromyxa</taxon>
    </lineage>
</organism>
<dbReference type="GO" id="GO:0003677">
    <property type="term" value="F:DNA binding"/>
    <property type="evidence" value="ECO:0007669"/>
    <property type="project" value="UniProtKB-KW"/>
</dbReference>
<reference evidence="5 6" key="1">
    <citation type="submission" date="2018-03" db="EMBL/GenBank/DDBJ databases">
        <title>Draft Genome Sequences of the Obligatory Marine Myxobacteria Enhygromyxa salina SWB005.</title>
        <authorList>
            <person name="Poehlein A."/>
            <person name="Moghaddam J.A."/>
            <person name="Harms H."/>
            <person name="Alanjari M."/>
            <person name="Koenig G.M."/>
            <person name="Daniel R."/>
            <person name="Schaeberle T.F."/>
        </authorList>
    </citation>
    <scope>NUCLEOTIDE SEQUENCE [LARGE SCALE GENOMIC DNA]</scope>
    <source>
        <strain evidence="5 6">SWB005</strain>
    </source>
</reference>
<evidence type="ECO:0000256" key="3">
    <source>
        <dbReference type="ARBA" id="ARBA00023163"/>
    </source>
</evidence>
<feature type="domain" description="HTH gntR-type" evidence="4">
    <location>
        <begin position="17"/>
        <end position="85"/>
    </location>
</feature>
<dbReference type="EMBL" id="PVNK01000147">
    <property type="protein sequence ID" value="PRP98076.1"/>
    <property type="molecule type" value="Genomic_DNA"/>
</dbReference>
<keyword evidence="2" id="KW-0238">DNA-binding</keyword>
<proteinExistence type="predicted"/>
<dbReference type="AlphaFoldDB" id="A0A2S9XZ00"/>
<dbReference type="Proteomes" id="UP000237968">
    <property type="component" value="Unassembled WGS sequence"/>
</dbReference>
<dbReference type="InterPro" id="IPR008920">
    <property type="entry name" value="TF_FadR/GntR_C"/>
</dbReference>
<dbReference type="OrthoDB" id="5343675at2"/>
<dbReference type="PANTHER" id="PTHR43537">
    <property type="entry name" value="TRANSCRIPTIONAL REGULATOR, GNTR FAMILY"/>
    <property type="match status" value="1"/>
</dbReference>
<dbReference type="InterPro" id="IPR000524">
    <property type="entry name" value="Tscrpt_reg_HTH_GntR"/>
</dbReference>
<evidence type="ECO:0000313" key="6">
    <source>
        <dbReference type="Proteomes" id="UP000237968"/>
    </source>
</evidence>
<comment type="caution">
    <text evidence="5">The sequence shown here is derived from an EMBL/GenBank/DDBJ whole genome shotgun (WGS) entry which is preliminary data.</text>
</comment>
<evidence type="ECO:0000256" key="2">
    <source>
        <dbReference type="ARBA" id="ARBA00023125"/>
    </source>
</evidence>
<dbReference type="SMART" id="SM00345">
    <property type="entry name" value="HTH_GNTR"/>
    <property type="match status" value="1"/>
</dbReference>
<name>A0A2S9XZ00_9BACT</name>
<evidence type="ECO:0000256" key="1">
    <source>
        <dbReference type="ARBA" id="ARBA00023015"/>
    </source>
</evidence>
<evidence type="ECO:0000313" key="5">
    <source>
        <dbReference type="EMBL" id="PRP98076.1"/>
    </source>
</evidence>
<dbReference type="SUPFAM" id="SSF48008">
    <property type="entry name" value="GntR ligand-binding domain-like"/>
    <property type="match status" value="1"/>
</dbReference>
<dbReference type="SMART" id="SM00895">
    <property type="entry name" value="FCD"/>
    <property type="match status" value="1"/>
</dbReference>
<dbReference type="RefSeq" id="WP_106392432.1">
    <property type="nucleotide sequence ID" value="NZ_PVNK01000147.1"/>
</dbReference>
<dbReference type="SUPFAM" id="SSF46785">
    <property type="entry name" value="Winged helix' DNA-binding domain"/>
    <property type="match status" value="1"/>
</dbReference>
<protein>
    <submittedName>
        <fullName evidence="5">Mannosyl-D-glycerate transport/metabolism system repressor MngR</fullName>
    </submittedName>
</protein>